<sequence length="36" mass="3708">PGDSAICSPGQGWLAGRGVRNEPFAGRKRARPAKSG</sequence>
<evidence type="ECO:0000313" key="2">
    <source>
        <dbReference type="EMBL" id="MCI62924.1"/>
    </source>
</evidence>
<dbReference type="EMBL" id="LXQA010627918">
    <property type="protein sequence ID" value="MCI62924.1"/>
    <property type="molecule type" value="Genomic_DNA"/>
</dbReference>
<feature type="compositionally biased region" description="Basic residues" evidence="1">
    <location>
        <begin position="26"/>
        <end position="36"/>
    </location>
</feature>
<dbReference type="AlphaFoldDB" id="A0A392TQJ5"/>
<dbReference type="Proteomes" id="UP000265520">
    <property type="component" value="Unassembled WGS sequence"/>
</dbReference>
<organism evidence="2 3">
    <name type="scientific">Trifolium medium</name>
    <dbReference type="NCBI Taxonomy" id="97028"/>
    <lineage>
        <taxon>Eukaryota</taxon>
        <taxon>Viridiplantae</taxon>
        <taxon>Streptophyta</taxon>
        <taxon>Embryophyta</taxon>
        <taxon>Tracheophyta</taxon>
        <taxon>Spermatophyta</taxon>
        <taxon>Magnoliopsida</taxon>
        <taxon>eudicotyledons</taxon>
        <taxon>Gunneridae</taxon>
        <taxon>Pentapetalae</taxon>
        <taxon>rosids</taxon>
        <taxon>fabids</taxon>
        <taxon>Fabales</taxon>
        <taxon>Fabaceae</taxon>
        <taxon>Papilionoideae</taxon>
        <taxon>50 kb inversion clade</taxon>
        <taxon>NPAAA clade</taxon>
        <taxon>Hologalegina</taxon>
        <taxon>IRL clade</taxon>
        <taxon>Trifolieae</taxon>
        <taxon>Trifolium</taxon>
    </lineage>
</organism>
<keyword evidence="3" id="KW-1185">Reference proteome</keyword>
<feature type="non-terminal residue" evidence="2">
    <location>
        <position position="1"/>
    </location>
</feature>
<evidence type="ECO:0000313" key="3">
    <source>
        <dbReference type="Proteomes" id="UP000265520"/>
    </source>
</evidence>
<comment type="caution">
    <text evidence="2">The sequence shown here is derived from an EMBL/GenBank/DDBJ whole genome shotgun (WGS) entry which is preliminary data.</text>
</comment>
<evidence type="ECO:0000256" key="1">
    <source>
        <dbReference type="SAM" id="MobiDB-lite"/>
    </source>
</evidence>
<protein>
    <submittedName>
        <fullName evidence="2">Uncharacterized protein</fullName>
    </submittedName>
</protein>
<feature type="region of interest" description="Disordered" evidence="1">
    <location>
        <begin position="1"/>
        <end position="36"/>
    </location>
</feature>
<reference evidence="2 3" key="1">
    <citation type="journal article" date="2018" name="Front. Plant Sci.">
        <title>Red Clover (Trifolium pratense) and Zigzag Clover (T. medium) - A Picture of Genomic Similarities and Differences.</title>
        <authorList>
            <person name="Dluhosova J."/>
            <person name="Istvanek J."/>
            <person name="Nedelnik J."/>
            <person name="Repkova J."/>
        </authorList>
    </citation>
    <scope>NUCLEOTIDE SEQUENCE [LARGE SCALE GENOMIC DNA]</scope>
    <source>
        <strain evidence="3">cv. 10/8</strain>
        <tissue evidence="2">Leaf</tissue>
    </source>
</reference>
<proteinExistence type="predicted"/>
<name>A0A392TQJ5_9FABA</name>
<accession>A0A392TQJ5</accession>